<feature type="signal peptide" evidence="4">
    <location>
        <begin position="1"/>
        <end position="24"/>
    </location>
</feature>
<keyword evidence="3" id="KW-0812">Transmembrane</keyword>
<keyword evidence="3" id="KW-1133">Transmembrane helix</keyword>
<dbReference type="SMART" id="SM00364">
    <property type="entry name" value="LRR_BAC"/>
    <property type="match status" value="12"/>
</dbReference>
<protein>
    <submittedName>
        <fullName evidence="6">LRRCT domain-containing protein</fullName>
    </submittedName>
</protein>
<evidence type="ECO:0000256" key="4">
    <source>
        <dbReference type="SAM" id="SignalP"/>
    </source>
</evidence>
<dbReference type="Proteomes" id="UP000046393">
    <property type="component" value="Unplaced"/>
</dbReference>
<dbReference type="InterPro" id="IPR032675">
    <property type="entry name" value="LRR_dom_sf"/>
</dbReference>
<dbReference type="WBParaSite" id="SMUV_0000766201-mRNA-1">
    <property type="protein sequence ID" value="SMUV_0000766201-mRNA-1"/>
    <property type="gene ID" value="SMUV_0000766201"/>
</dbReference>
<dbReference type="SMART" id="SM00369">
    <property type="entry name" value="LRR_TYP"/>
    <property type="match status" value="31"/>
</dbReference>
<evidence type="ECO:0000313" key="5">
    <source>
        <dbReference type="Proteomes" id="UP000046393"/>
    </source>
</evidence>
<dbReference type="STRING" id="451379.A0A0N5ASA3"/>
<dbReference type="InterPro" id="IPR001611">
    <property type="entry name" value="Leu-rich_rpt"/>
</dbReference>
<dbReference type="InterPro" id="IPR003591">
    <property type="entry name" value="Leu-rich_rpt_typical-subtyp"/>
</dbReference>
<dbReference type="SUPFAM" id="SSF52058">
    <property type="entry name" value="L domain-like"/>
    <property type="match status" value="3"/>
</dbReference>
<evidence type="ECO:0000256" key="1">
    <source>
        <dbReference type="ARBA" id="ARBA00022614"/>
    </source>
</evidence>
<feature type="chain" id="PRO_5005893417" evidence="4">
    <location>
        <begin position="25"/>
        <end position="1258"/>
    </location>
</feature>
<keyword evidence="3" id="KW-0472">Membrane</keyword>
<dbReference type="Pfam" id="PF13855">
    <property type="entry name" value="LRR_8"/>
    <property type="match status" value="9"/>
</dbReference>
<name>A0A0N5ASA3_9BILA</name>
<dbReference type="SMART" id="SM00365">
    <property type="entry name" value="LRR_SD22"/>
    <property type="match status" value="14"/>
</dbReference>
<dbReference type="PANTHER" id="PTHR45712">
    <property type="entry name" value="AGAP008170-PA"/>
    <property type="match status" value="1"/>
</dbReference>
<dbReference type="AlphaFoldDB" id="A0A0N5ASA3"/>
<reference evidence="6" key="1">
    <citation type="submission" date="2017-02" db="UniProtKB">
        <authorList>
            <consortium name="WormBaseParasite"/>
        </authorList>
    </citation>
    <scope>IDENTIFICATION</scope>
</reference>
<evidence type="ECO:0000256" key="2">
    <source>
        <dbReference type="ARBA" id="ARBA00022737"/>
    </source>
</evidence>
<keyword evidence="1" id="KW-0433">Leucine-rich repeat</keyword>
<keyword evidence="5" id="KW-1185">Reference proteome</keyword>
<accession>A0A0N5ASA3</accession>
<feature type="transmembrane region" description="Helical" evidence="3">
    <location>
        <begin position="1235"/>
        <end position="1254"/>
    </location>
</feature>
<dbReference type="InterPro" id="IPR050333">
    <property type="entry name" value="SLRP"/>
</dbReference>
<organism evidence="5 6">
    <name type="scientific">Syphacia muris</name>
    <dbReference type="NCBI Taxonomy" id="451379"/>
    <lineage>
        <taxon>Eukaryota</taxon>
        <taxon>Metazoa</taxon>
        <taxon>Ecdysozoa</taxon>
        <taxon>Nematoda</taxon>
        <taxon>Chromadorea</taxon>
        <taxon>Rhabditida</taxon>
        <taxon>Spirurina</taxon>
        <taxon>Oxyuridomorpha</taxon>
        <taxon>Oxyuroidea</taxon>
        <taxon>Oxyuridae</taxon>
        <taxon>Syphacia</taxon>
    </lineage>
</organism>
<proteinExistence type="predicted"/>
<dbReference type="PROSITE" id="PS51450">
    <property type="entry name" value="LRR"/>
    <property type="match status" value="10"/>
</dbReference>
<sequence>MKQCSINIIVITIVIFFQATRTAATNDNHNSLNIPIRCNFLNLYNTNWNQCKCSTVGNDTEAIICTRTLWTTIPKFYPEKNSSEDQKLKISSLQIVRGNLVELQENAFKNLQPESITLAYNHISDIHANAFQYVQDRLQKLNLNNNQITSFPILALSNLQQLFYLSLQNNLISAVDTANFKEAKLRKLRYLHLDNNQIEYLPNGSLSNLPLHVLTISNNRITTVSPSALPKTLWFLDLKNNDIQEIPYHALNEIASLKTLDLEGNNITEINVRMNNEFKNPVNLLLKNNKIRSLNNNAFQSFHKLQKLDVSYNQIERIHAGVFNSITELKYLDLSNNKIVSIPTKTFHNIGKSLQVLNLEDNFLHILPAAIENLRALEVINLNNNKLITINDKAWKNLMPALIELLLAYNRLSLVPTETLEQMKKLQKLDLSKNRIRRISSLSFGNSNGASATLQKINLAGNLINEITDSNSFAHMSALLELDLSHNQINVLGDAIFTHLTNLNYLNLEGNKLSEFPKTALNGLTRLQFLILDENPIEHLPAFALTNVPSLKHLSVGKTLLKDIGNDAFIFNATSNLRTLNMAFCHLTSLKKKTFYNLKKLEALFLHNNQLQELQTTTFSAMENLRHLSLANNNITTIEEKALDNLPALEELSLANNRIQFMPRGSFHHLNNLKYLDLSGNQLRYLDLNFLQQTPTLIERLDLSNNIIEILDLTDAKRTLTHLNLANNKFQSIDRGIIHDFGKLQFLDLSDNSILKIQPNAFIKSKKLHIVKLGRNHLSALTKGTFVSQERLDILKLESNEIHRIDEGTFGLNNVYNIDLSHNNIEEIPRQALRSIKNSISSLNFNNNKLQIVDVYSFMGMENLTKLFLANNRIETVEEAAFATLNGLLELDLSNNPVLSWNPQAFKGISPSMELMNLAHTGLYSLPKITNHDLRHLNISGNDISELQEKDMATFKKLETLDVSGNKLTTFNENVLKALTQLKALNICSNPIKKINSTFFKYLGQVEELVICRMPTLNYLPHPNEFRRLTSLKHLKLFETPVLSNYKIAEILQNLPPLQTLDIEVKEERLDKQFEMTDMRLLRSLTIRGRALKQLEPNAFIRLRGLKFNLAIHNTSIEYIPTIILNALMNVNQLSLSIINNKIQNFNPFKHTQIPFINQHGTVLESLHVKEIKLLCQCDLQWVISWCEYVATKTSGNGNVHDIKCSLQNRYKSKDTISYIDFINSYCNRAAMQKFNFPGILLLTILAIAFRSFYECGK</sequence>
<keyword evidence="2" id="KW-0677">Repeat</keyword>
<dbReference type="SUPFAM" id="SSF52047">
    <property type="entry name" value="RNI-like"/>
    <property type="match status" value="1"/>
</dbReference>
<dbReference type="FunFam" id="3.80.10.10:FF:001164">
    <property type="entry name" value="GH01279p"/>
    <property type="match status" value="2"/>
</dbReference>
<evidence type="ECO:0000256" key="3">
    <source>
        <dbReference type="SAM" id="Phobius"/>
    </source>
</evidence>
<dbReference type="PANTHER" id="PTHR45712:SF22">
    <property type="entry name" value="INSULIN-LIKE GROWTH FACTOR-BINDING PROTEIN COMPLEX ACID LABILE SUBUNIT"/>
    <property type="match status" value="1"/>
</dbReference>
<dbReference type="Gene3D" id="3.80.10.10">
    <property type="entry name" value="Ribonuclease Inhibitor"/>
    <property type="match status" value="10"/>
</dbReference>
<keyword evidence="4" id="KW-0732">Signal</keyword>
<dbReference type="PRINTS" id="PR00019">
    <property type="entry name" value="LEURICHRPT"/>
</dbReference>
<evidence type="ECO:0000313" key="6">
    <source>
        <dbReference type="WBParaSite" id="SMUV_0000766201-mRNA-1"/>
    </source>
</evidence>